<feature type="chain" id="PRO_5024367447" description="KIB1-4 beta-propeller domain-containing protein" evidence="1">
    <location>
        <begin position="23"/>
        <end position="753"/>
    </location>
</feature>
<dbReference type="EMBL" id="SZYD01000216">
    <property type="protein sequence ID" value="KAD2041409.1"/>
    <property type="molecule type" value="Genomic_DNA"/>
</dbReference>
<dbReference type="PANTHER" id="PTHR33127:SF5">
    <property type="entry name" value="TRANSMEMBRANE PROTEIN"/>
    <property type="match status" value="1"/>
</dbReference>
<dbReference type="InterPro" id="IPR005174">
    <property type="entry name" value="KIB1-4_b-propeller"/>
</dbReference>
<accession>A0A5N6LJ33</accession>
<keyword evidence="1" id="KW-0732">Signal</keyword>
<organism evidence="3 4">
    <name type="scientific">Mikania micrantha</name>
    <name type="common">bitter vine</name>
    <dbReference type="NCBI Taxonomy" id="192012"/>
    <lineage>
        <taxon>Eukaryota</taxon>
        <taxon>Viridiplantae</taxon>
        <taxon>Streptophyta</taxon>
        <taxon>Embryophyta</taxon>
        <taxon>Tracheophyta</taxon>
        <taxon>Spermatophyta</taxon>
        <taxon>Magnoliopsida</taxon>
        <taxon>eudicotyledons</taxon>
        <taxon>Gunneridae</taxon>
        <taxon>Pentapetalae</taxon>
        <taxon>asterids</taxon>
        <taxon>campanulids</taxon>
        <taxon>Asterales</taxon>
        <taxon>Asteraceae</taxon>
        <taxon>Asteroideae</taxon>
        <taxon>Heliantheae alliance</taxon>
        <taxon>Eupatorieae</taxon>
        <taxon>Mikania</taxon>
    </lineage>
</organism>
<protein>
    <recommendedName>
        <fullName evidence="2">KIB1-4 beta-propeller domain-containing protein</fullName>
    </recommendedName>
</protein>
<dbReference type="PROSITE" id="PS51257">
    <property type="entry name" value="PROKAR_LIPOPROTEIN"/>
    <property type="match status" value="1"/>
</dbReference>
<reference evidence="3 4" key="1">
    <citation type="submission" date="2019-05" db="EMBL/GenBank/DDBJ databases">
        <title>Mikania micrantha, genome provides insights into the molecular mechanism of rapid growth.</title>
        <authorList>
            <person name="Liu B."/>
        </authorList>
    </citation>
    <scope>NUCLEOTIDE SEQUENCE [LARGE SCALE GENOMIC DNA]</scope>
    <source>
        <strain evidence="3">NLD-2019</strain>
        <tissue evidence="3">Leaf</tissue>
    </source>
</reference>
<name>A0A5N6LJ33_9ASTR</name>
<proteinExistence type="predicted"/>
<dbReference type="Proteomes" id="UP000326396">
    <property type="component" value="Unassembled WGS sequence"/>
</dbReference>
<dbReference type="AlphaFoldDB" id="A0A5N6LJ33"/>
<dbReference type="Pfam" id="PF03478">
    <property type="entry name" value="Beta-prop_KIB1-4"/>
    <property type="match status" value="1"/>
</dbReference>
<dbReference type="PANTHER" id="PTHR33127">
    <property type="entry name" value="TRANSMEMBRANE PROTEIN"/>
    <property type="match status" value="1"/>
</dbReference>
<evidence type="ECO:0000256" key="1">
    <source>
        <dbReference type="SAM" id="SignalP"/>
    </source>
</evidence>
<gene>
    <name evidence="3" type="ORF">E3N88_41970</name>
</gene>
<dbReference type="OrthoDB" id="1863935at2759"/>
<feature type="domain" description="KIB1-4 beta-propeller" evidence="2">
    <location>
        <begin position="75"/>
        <end position="317"/>
    </location>
</feature>
<keyword evidence="4" id="KW-1185">Reference proteome</keyword>
<evidence type="ECO:0000259" key="2">
    <source>
        <dbReference type="Pfam" id="PF03478"/>
    </source>
</evidence>
<evidence type="ECO:0000313" key="3">
    <source>
        <dbReference type="EMBL" id="KAD2041409.1"/>
    </source>
</evidence>
<comment type="caution">
    <text evidence="3">The sequence shown here is derived from an EMBL/GenBank/DDBJ whole genome shotgun (WGS) entry which is preliminary data.</text>
</comment>
<feature type="signal peptide" evidence="1">
    <location>
        <begin position="1"/>
        <end position="22"/>
    </location>
</feature>
<evidence type="ECO:0000313" key="4">
    <source>
        <dbReference type="Proteomes" id="UP000326396"/>
    </source>
</evidence>
<sequence>MVRWRWVVRWWVAAMAVGSCGWRRSQLVVVAGDGWWWWLAMEQKHIFCDQKLPPLSSRHQWFIAQDLESDTQIFYTIDHNQQYHYQCRINELRGRLIRACFHGWMILSNRPDNALWSLWNPLTSKLIRLPPLFRKQEHLHECCLSAPPDAQGSVLLLVTHSLPTIVFCRLDRKRKKLKWTEMSYAKQLKSIGGTNDCLLDSPTCCNGKVYVMAWLHHDPSVLLVDIAVKGNEVVIKLMPFVQTPHFSYNHCPFYKAFSVNHTILKGSCTELFYIVVGIEDETRKTVNGVHLFTLDMTSMKWEKMVDIKDATFFLDLAGDQHYSSCYYSSVMHLELEGYVHILGESGKIIYSFNAKDGTMSVSSMPRVVLESQTSRCAMLEWRLDTDHGESKQEGDYKDTQIVVKPVQCDNNDFDCFIGESHLLNMPIHILQMIMELCIGIEYIRFRATCKLCRLAAPPIQCNSKTTLRRLQMYSFVSPWLMVLDNDRDIITFIDPIHNERYFIRTPQELNGDYQIFYSRYGWLLMGKSMHGTQLAFFNPFTGKAPRNRCKSPAQYFLSSCDQHILLVIVGEFGESVEVFEVNESTDEWEKIDGLGKHMIYISDTSCICHEAKSPEMGNKIYFPRLSHDNGMKIVFYSLETSSFGLFPPTQIDYSVGISDDRQNEHREPASSALRSSGGRHRVKVLLDPAIDIAVLRLVRWWRHIVANQNRKCSRETTHRLPHILMSPGFPFWSSIGIFAIKASLIPRKVKTLE</sequence>